<evidence type="ECO:0000259" key="8">
    <source>
        <dbReference type="Pfam" id="PF00999"/>
    </source>
</evidence>
<dbReference type="GO" id="GO:1902600">
    <property type="term" value="P:proton transmembrane transport"/>
    <property type="evidence" value="ECO:0007669"/>
    <property type="project" value="InterPro"/>
</dbReference>
<dbReference type="InterPro" id="IPR038770">
    <property type="entry name" value="Na+/solute_symporter_sf"/>
</dbReference>
<evidence type="ECO:0000256" key="5">
    <source>
        <dbReference type="ARBA" id="ARBA00023136"/>
    </source>
</evidence>
<dbReference type="GO" id="GO:0016020">
    <property type="term" value="C:membrane"/>
    <property type="evidence" value="ECO:0007669"/>
    <property type="project" value="UniProtKB-SubCell"/>
</dbReference>
<evidence type="ECO:0000256" key="1">
    <source>
        <dbReference type="ARBA" id="ARBA00004141"/>
    </source>
</evidence>
<evidence type="ECO:0000256" key="6">
    <source>
        <dbReference type="SAM" id="MobiDB-lite"/>
    </source>
</evidence>
<evidence type="ECO:0000313" key="9">
    <source>
        <dbReference type="EMBL" id="VDL19086.1"/>
    </source>
</evidence>
<evidence type="ECO:0000313" key="10">
    <source>
        <dbReference type="Proteomes" id="UP000274504"/>
    </source>
</evidence>
<feature type="domain" description="Cation/H+ exchanger transmembrane" evidence="8">
    <location>
        <begin position="490"/>
        <end position="610"/>
    </location>
</feature>
<feature type="domain" description="Cation/H+ exchanger transmembrane" evidence="8">
    <location>
        <begin position="77"/>
        <end position="201"/>
    </location>
</feature>
<dbReference type="Gene3D" id="1.20.1530.20">
    <property type="match status" value="2"/>
</dbReference>
<dbReference type="OrthoDB" id="423807at2759"/>
<dbReference type="PANTHER" id="PTHR31102:SF1">
    <property type="entry name" value="CATION_H+ EXCHANGER DOMAIN-CONTAINING PROTEIN"/>
    <property type="match status" value="1"/>
</dbReference>
<dbReference type="InterPro" id="IPR006153">
    <property type="entry name" value="Cation/H_exchanger_TM"/>
</dbReference>
<dbReference type="Pfam" id="PF00999">
    <property type="entry name" value="Na_H_Exchanger"/>
    <property type="match status" value="2"/>
</dbReference>
<feature type="transmembrane region" description="Helical" evidence="7">
    <location>
        <begin position="520"/>
        <end position="541"/>
    </location>
</feature>
<feature type="compositionally biased region" description="Basic and acidic residues" evidence="6">
    <location>
        <begin position="314"/>
        <end position="323"/>
    </location>
</feature>
<dbReference type="EMBL" id="UYSG01000316">
    <property type="protein sequence ID" value="VDL19086.1"/>
    <property type="molecule type" value="Genomic_DNA"/>
</dbReference>
<name>A0A158QCK2_HYMDI</name>
<gene>
    <name evidence="9" type="ORF">HDID_LOCUS1625</name>
</gene>
<dbReference type="InterPro" id="IPR051843">
    <property type="entry name" value="CPA1_transporter"/>
</dbReference>
<dbReference type="PANTHER" id="PTHR31102">
    <property type="match status" value="1"/>
</dbReference>
<feature type="transmembrane region" description="Helical" evidence="7">
    <location>
        <begin position="553"/>
        <end position="572"/>
    </location>
</feature>
<keyword evidence="5 7" id="KW-0472">Membrane</keyword>
<dbReference type="GO" id="GO:0015297">
    <property type="term" value="F:antiporter activity"/>
    <property type="evidence" value="ECO:0007669"/>
    <property type="project" value="InterPro"/>
</dbReference>
<accession>A0A158QCK2</accession>
<evidence type="ECO:0000313" key="11">
    <source>
        <dbReference type="WBParaSite" id="HDID_0000162401-mRNA-1"/>
    </source>
</evidence>
<dbReference type="Proteomes" id="UP000274504">
    <property type="component" value="Unassembled WGS sequence"/>
</dbReference>
<comment type="similarity">
    <text evidence="2">Belongs to the monovalent cation:proton antiporter 1 (CPA1) transporter (TC 2.A.36) family.</text>
</comment>
<feature type="region of interest" description="Disordered" evidence="6">
    <location>
        <begin position="277"/>
        <end position="323"/>
    </location>
</feature>
<feature type="transmembrane region" description="Helical" evidence="7">
    <location>
        <begin position="134"/>
        <end position="152"/>
    </location>
</feature>
<feature type="transmembrane region" description="Helical" evidence="7">
    <location>
        <begin position="241"/>
        <end position="258"/>
    </location>
</feature>
<feature type="region of interest" description="Disordered" evidence="6">
    <location>
        <begin position="355"/>
        <end position="463"/>
    </location>
</feature>
<reference evidence="9 10" key="2">
    <citation type="submission" date="2018-11" db="EMBL/GenBank/DDBJ databases">
        <authorList>
            <consortium name="Pathogen Informatics"/>
        </authorList>
    </citation>
    <scope>NUCLEOTIDE SEQUENCE [LARGE SCALE GENOMIC DNA]</scope>
</reference>
<proteinExistence type="inferred from homology"/>
<sequence>MLISGLMLRTISVFISPYEIIVDGMPTKNTATPNFTVSRLPRHLEPPDFMDSSRLLSNPIVTLAATMRVSKGLSSSLRQIALATILTRAGLGLKPSTLRRTWSGVLRLTCIPCLTEAFVCALVAKYLMNWPWSWAFMMGFVLAAVSPAVVVPNMLRLEIAGWGMAAGIPTLIMASASLDDVLAITGFGVAQAIAFSDGKIVQVAFKGPTGVAEHSNSLRGILLYGISVAAITGTLKIDLPGAGALCCLVCALCCSYGWQHGLPWRFKHINPEAIGLNQDSHNAESSDSSKDSEEIDTEANKRKKNQDSDEGEEKSEIESETMHHEYYRQHLRALRKLLKKGGGVAGSKNALAMVSRSSRRFSLPEPKPNYEEDEFDEMLDKKRRTKLTRSLSASRPSHSRSTRNRTTSDSIRPDLNMDVVTEENSNADKDGETASIIATNTPSVTEDAKRRRKKTSEDTTDKELTENEKAELLELAKAKGNECLKVMRAFVSTCWWFLQPLLFCLIGADIPFEKLKGPVILKGIASLVIALCFRLLASFLSVLPSKMNMKERLFVAIAWIPKATVQAAIGPLALDSARKFGDPDQIRWGEEIIALAALSIIITAPAAAFLIPIVAPHLLKQSESDRPSPTINPDTQNHKSLVTRMRIHNTVGSHKKNPKIARTYENEAVSATQETAL</sequence>
<dbReference type="WBParaSite" id="HDID_0000162401-mRNA-1">
    <property type="protein sequence ID" value="HDID_0000162401-mRNA-1"/>
    <property type="gene ID" value="HDID_0000162401"/>
</dbReference>
<comment type="subcellular location">
    <subcellularLocation>
        <location evidence="1">Membrane</location>
        <topology evidence="1">Multi-pass membrane protein</topology>
    </subcellularLocation>
</comment>
<feature type="transmembrane region" description="Helical" evidence="7">
    <location>
        <begin position="159"/>
        <end position="178"/>
    </location>
</feature>
<organism evidence="11">
    <name type="scientific">Hymenolepis diminuta</name>
    <name type="common">Rat tapeworm</name>
    <dbReference type="NCBI Taxonomy" id="6216"/>
    <lineage>
        <taxon>Eukaryota</taxon>
        <taxon>Metazoa</taxon>
        <taxon>Spiralia</taxon>
        <taxon>Lophotrochozoa</taxon>
        <taxon>Platyhelminthes</taxon>
        <taxon>Cestoda</taxon>
        <taxon>Eucestoda</taxon>
        <taxon>Cyclophyllidea</taxon>
        <taxon>Hymenolepididae</taxon>
        <taxon>Hymenolepis</taxon>
    </lineage>
</organism>
<feature type="transmembrane region" description="Helical" evidence="7">
    <location>
        <begin position="592"/>
        <end position="619"/>
    </location>
</feature>
<reference evidence="11" key="1">
    <citation type="submission" date="2016-04" db="UniProtKB">
        <authorList>
            <consortium name="WormBaseParasite"/>
        </authorList>
    </citation>
    <scope>IDENTIFICATION</scope>
</reference>
<keyword evidence="3 7" id="KW-0812">Transmembrane</keyword>
<feature type="transmembrane region" description="Helical" evidence="7">
    <location>
        <begin position="489"/>
        <end position="508"/>
    </location>
</feature>
<keyword evidence="4 7" id="KW-1133">Transmembrane helix</keyword>
<protein>
    <submittedName>
        <fullName evidence="11">Na_H_Exchanger domain-containing protein</fullName>
    </submittedName>
</protein>
<evidence type="ECO:0000256" key="2">
    <source>
        <dbReference type="ARBA" id="ARBA00007367"/>
    </source>
</evidence>
<evidence type="ECO:0000256" key="3">
    <source>
        <dbReference type="ARBA" id="ARBA00022692"/>
    </source>
</evidence>
<dbReference type="AlphaFoldDB" id="A0A158QCK2"/>
<feature type="compositionally biased region" description="Basic and acidic residues" evidence="6">
    <location>
        <begin position="281"/>
        <end position="292"/>
    </location>
</feature>
<evidence type="ECO:0000256" key="4">
    <source>
        <dbReference type="ARBA" id="ARBA00022989"/>
    </source>
</evidence>
<evidence type="ECO:0000256" key="7">
    <source>
        <dbReference type="SAM" id="Phobius"/>
    </source>
</evidence>